<dbReference type="InterPro" id="IPR013012">
    <property type="entry name" value="PTS_EIIB_3"/>
</dbReference>
<name>A0A224X092_9LACT</name>
<comment type="caution">
    <text evidence="8">The sequence shown here is derived from an EMBL/GenBank/DDBJ whole genome shotgun (WGS) entry which is preliminary data.</text>
</comment>
<proteinExistence type="predicted"/>
<dbReference type="EMBL" id="BEDT01000003">
    <property type="protein sequence ID" value="GAX47667.1"/>
    <property type="molecule type" value="Genomic_DNA"/>
</dbReference>
<evidence type="ECO:0000256" key="4">
    <source>
        <dbReference type="ARBA" id="ARBA00022679"/>
    </source>
</evidence>
<keyword evidence="4" id="KW-0808">Transferase</keyword>
<feature type="domain" description="PTS EIIB type-3" evidence="7">
    <location>
        <begin position="1"/>
        <end position="133"/>
    </location>
</feature>
<dbReference type="RefSeq" id="WP_094784716.1">
    <property type="nucleotide sequence ID" value="NZ_BEDT01000003.1"/>
</dbReference>
<dbReference type="PANTHER" id="PTHR34581">
    <property type="entry name" value="PTS SYSTEM N,N'-DIACETYLCHITOBIOSE-SPECIFIC EIIB COMPONENT"/>
    <property type="match status" value="1"/>
</dbReference>
<dbReference type="InterPro" id="IPR051819">
    <property type="entry name" value="PTS_sugar-specific_EIIB"/>
</dbReference>
<dbReference type="PANTHER" id="PTHR34581:SF2">
    <property type="entry name" value="PTS SYSTEM N,N'-DIACETYLCHITOBIOSE-SPECIFIC EIIB COMPONENT"/>
    <property type="match status" value="1"/>
</dbReference>
<sequence>MFVYICCAGGMSSSLFCIRMVTALETTYPALKVTSAHLATVMAKEKNFREKYDLILVYGGVDVISSENAFDLNQFIDVILIAPQVAYLLPLKQAILKDYPILVKLIDKKIFGTMAGVAAAGDLLDELIALDLERSYVSATLLETKNVDKNIELLFNGLDRASDFVKQMVASLEQLGLRVVTEKYSLENLYQFQPKRDYDIRLLFGYNHMLAAEDMAKLSRRIDGLIYLESPLENPKINWFQAYQIPLFKLARDNNYRKTFDFSQLQDFRLAVADRSEESSETYVAKFEAAPAEKQRHHFLGILSWER</sequence>
<dbReference type="PROSITE" id="PS51100">
    <property type="entry name" value="PTS_EIIB_TYPE_3"/>
    <property type="match status" value="1"/>
</dbReference>
<reference evidence="9" key="1">
    <citation type="submission" date="2017-08" db="EMBL/GenBank/DDBJ databases">
        <title>Draft genome sequence of Lactococcus sp. strain Rs-Y01, isolated from the gut of the lower termite Reticulitermes speratus.</title>
        <authorList>
            <person name="Ohkuma M."/>
            <person name="Yuki M."/>
        </authorList>
    </citation>
    <scope>NUCLEOTIDE SEQUENCE [LARGE SCALE GENOMIC DNA]</scope>
    <source>
        <strain evidence="9">Rs-Y01</strain>
    </source>
</reference>
<evidence type="ECO:0000256" key="2">
    <source>
        <dbReference type="ARBA" id="ARBA00022553"/>
    </source>
</evidence>
<dbReference type="InterPro" id="IPR036095">
    <property type="entry name" value="PTS_EIIB-like_sf"/>
</dbReference>
<dbReference type="GO" id="GO:0009401">
    <property type="term" value="P:phosphoenolpyruvate-dependent sugar phosphotransferase system"/>
    <property type="evidence" value="ECO:0007669"/>
    <property type="project" value="UniProtKB-KW"/>
</dbReference>
<protein>
    <recommendedName>
        <fullName evidence="7">PTS EIIB type-3 domain-containing protein</fullName>
    </recommendedName>
</protein>
<feature type="modified residue" description="Phosphocysteine; by EIIA" evidence="6">
    <location>
        <position position="7"/>
    </location>
</feature>
<keyword evidence="1" id="KW-0813">Transport</keyword>
<dbReference type="AlphaFoldDB" id="A0A224X092"/>
<keyword evidence="2" id="KW-0597">Phosphoprotein</keyword>
<evidence type="ECO:0000259" key="7">
    <source>
        <dbReference type="PROSITE" id="PS51100"/>
    </source>
</evidence>
<evidence type="ECO:0000256" key="1">
    <source>
        <dbReference type="ARBA" id="ARBA00022448"/>
    </source>
</evidence>
<keyword evidence="5" id="KW-0598">Phosphotransferase system</keyword>
<evidence type="ECO:0000313" key="9">
    <source>
        <dbReference type="Proteomes" id="UP000218689"/>
    </source>
</evidence>
<dbReference type="GO" id="GO:0008982">
    <property type="term" value="F:protein-N(PI)-phosphohistidine-sugar phosphotransferase activity"/>
    <property type="evidence" value="ECO:0007669"/>
    <property type="project" value="InterPro"/>
</dbReference>
<evidence type="ECO:0000256" key="3">
    <source>
        <dbReference type="ARBA" id="ARBA00022597"/>
    </source>
</evidence>
<evidence type="ECO:0000256" key="6">
    <source>
        <dbReference type="PROSITE-ProRule" id="PRU00423"/>
    </source>
</evidence>
<dbReference type="OrthoDB" id="5917025at2"/>
<keyword evidence="9" id="KW-1185">Reference proteome</keyword>
<dbReference type="SUPFAM" id="SSF52794">
    <property type="entry name" value="PTS system IIB component-like"/>
    <property type="match status" value="1"/>
</dbReference>
<dbReference type="Proteomes" id="UP000218689">
    <property type="component" value="Unassembled WGS sequence"/>
</dbReference>
<accession>A0A224X092</accession>
<keyword evidence="3" id="KW-0762">Sugar transport</keyword>
<organism evidence="8 9">
    <name type="scientific">Pseudolactococcus reticulitermitis</name>
    <dbReference type="NCBI Taxonomy" id="2025039"/>
    <lineage>
        <taxon>Bacteria</taxon>
        <taxon>Bacillati</taxon>
        <taxon>Bacillota</taxon>
        <taxon>Bacilli</taxon>
        <taxon>Lactobacillales</taxon>
        <taxon>Streptococcaceae</taxon>
        <taxon>Pseudolactococcus</taxon>
    </lineage>
</organism>
<dbReference type="Gene3D" id="3.40.50.2300">
    <property type="match status" value="2"/>
</dbReference>
<gene>
    <name evidence="8" type="ORF">RsY01_1268</name>
</gene>
<evidence type="ECO:0000313" key="8">
    <source>
        <dbReference type="EMBL" id="GAX47667.1"/>
    </source>
</evidence>
<evidence type="ECO:0000256" key="5">
    <source>
        <dbReference type="ARBA" id="ARBA00022683"/>
    </source>
</evidence>